<evidence type="ECO:0000313" key="4">
    <source>
        <dbReference type="EMBL" id="NMD88634.1"/>
    </source>
</evidence>
<proteinExistence type="predicted"/>
<dbReference type="InterPro" id="IPR001173">
    <property type="entry name" value="Glyco_trans_2-like"/>
</dbReference>
<dbReference type="SUPFAM" id="SSF53448">
    <property type="entry name" value="Nucleotide-diphospho-sugar transferases"/>
    <property type="match status" value="1"/>
</dbReference>
<dbReference type="GO" id="GO:0016758">
    <property type="term" value="F:hexosyltransferase activity"/>
    <property type="evidence" value="ECO:0007669"/>
    <property type="project" value="UniProtKB-ARBA"/>
</dbReference>
<dbReference type="Proteomes" id="UP000576225">
    <property type="component" value="Unassembled WGS sequence"/>
</dbReference>
<name>A0A2U1AQX9_9BACT</name>
<keyword evidence="1" id="KW-0328">Glycosyltransferase</keyword>
<dbReference type="RefSeq" id="WP_116884944.1">
    <property type="nucleotide sequence ID" value="NZ_CABMMC010000021.1"/>
</dbReference>
<dbReference type="Gene3D" id="3.90.550.10">
    <property type="entry name" value="Spore Coat Polysaccharide Biosynthesis Protein SpsA, Chain A"/>
    <property type="match status" value="1"/>
</dbReference>
<feature type="domain" description="Glycosyltransferase 2-like" evidence="3">
    <location>
        <begin position="12"/>
        <end position="125"/>
    </location>
</feature>
<dbReference type="EMBL" id="JABAEW010000052">
    <property type="protein sequence ID" value="NMD88634.1"/>
    <property type="molecule type" value="Genomic_DNA"/>
</dbReference>
<gene>
    <name evidence="5" type="ORF">C8D82_12469</name>
    <name evidence="4" type="ORF">HF882_18760</name>
</gene>
<organism evidence="5 6">
    <name type="scientific">Victivallis vadensis</name>
    <dbReference type="NCBI Taxonomy" id="172901"/>
    <lineage>
        <taxon>Bacteria</taxon>
        <taxon>Pseudomonadati</taxon>
        <taxon>Lentisphaerota</taxon>
        <taxon>Lentisphaeria</taxon>
        <taxon>Victivallales</taxon>
        <taxon>Victivallaceae</taxon>
        <taxon>Victivallis</taxon>
    </lineage>
</organism>
<dbReference type="Proteomes" id="UP000245959">
    <property type="component" value="Unassembled WGS sequence"/>
</dbReference>
<dbReference type="PANTHER" id="PTHR22916:SF51">
    <property type="entry name" value="GLYCOSYLTRANSFERASE EPSH-RELATED"/>
    <property type="match status" value="1"/>
</dbReference>
<dbReference type="Pfam" id="PF00535">
    <property type="entry name" value="Glycos_transf_2"/>
    <property type="match status" value="1"/>
</dbReference>
<dbReference type="AlphaFoldDB" id="A0A2U1AQX9"/>
<dbReference type="GeneID" id="78296234"/>
<keyword evidence="6" id="KW-1185">Reference proteome</keyword>
<evidence type="ECO:0000256" key="1">
    <source>
        <dbReference type="ARBA" id="ARBA00022676"/>
    </source>
</evidence>
<dbReference type="InterPro" id="IPR029044">
    <property type="entry name" value="Nucleotide-diphossugar_trans"/>
</dbReference>
<reference evidence="5 6" key="1">
    <citation type="submission" date="2018-04" db="EMBL/GenBank/DDBJ databases">
        <title>Genomic Encyclopedia of Type Strains, Phase IV (KMG-IV): sequencing the most valuable type-strain genomes for metagenomic binning, comparative biology and taxonomic classification.</title>
        <authorList>
            <person name="Goeker M."/>
        </authorList>
    </citation>
    <scope>NUCLEOTIDE SEQUENCE [LARGE SCALE GENOMIC DNA]</scope>
    <source>
        <strain evidence="5 6">DSM 14823</strain>
    </source>
</reference>
<dbReference type="EMBL" id="QEKH01000024">
    <property type="protein sequence ID" value="PVY38833.1"/>
    <property type="molecule type" value="Genomic_DNA"/>
</dbReference>
<dbReference type="PANTHER" id="PTHR22916">
    <property type="entry name" value="GLYCOSYLTRANSFERASE"/>
    <property type="match status" value="1"/>
</dbReference>
<accession>A0A2U1AQX9</accession>
<reference evidence="4 7" key="2">
    <citation type="submission" date="2020-04" db="EMBL/GenBank/DDBJ databases">
        <authorList>
            <person name="Hitch T.C.A."/>
            <person name="Wylensek D."/>
            <person name="Clavel T."/>
        </authorList>
    </citation>
    <scope>NUCLEOTIDE SEQUENCE [LARGE SCALE GENOMIC DNA]</scope>
    <source>
        <strain evidence="4 7">COR2-253-APC-1A</strain>
    </source>
</reference>
<comment type="caution">
    <text evidence="5">The sequence shown here is derived from an EMBL/GenBank/DDBJ whole genome shotgun (WGS) entry which is preliminary data.</text>
</comment>
<dbReference type="SUPFAM" id="SSF53756">
    <property type="entry name" value="UDP-Glycosyltransferase/glycogen phosphorylase"/>
    <property type="match status" value="1"/>
</dbReference>
<sequence length="757" mass="84159">MSTQAQTKPRVSILIPVYNTAQYLPRCLASVQNQTLHEIEIIVVNDASPDNAAEVLAEYAAKDSRIRIVTHEKNGGILAARLSGIAAATGDYLIFLDADDYLSLDCAKLALEKAESTGADMVHFEFEVLLPDGTSSEVTREIRAALAPYNGTLLDGRVFEGAFVDRLYRWNICGKFIAADVCRQAAAELPPGYYIMAEDFCFYSMMAYHATHYEPLFRKCYYYGLNLGVSAYTLIGLKGFERACSVFTALNAVRTFLTRKGVFQRYRESFDMQQHAILGDLMDRWEHKLIEADQSAGFDLMFERYRPQPLLRVMADYFHDLEQKFARMTGIPAALRRPPQPPRHIGIYLDKIAHSDFAESMLAAARGWQEAGYRVTLLTGAEPEADDPALPEKMQRLRLPGRLAGIDRAGILRRVDAWPELLREHAIDTVVHAATESGRFIWDLLAVKFAGAAMIAVPRVNYNTLADGHLGDFLLHTRCLALSDAVAAPSALDELWYRARQARAVRVAPAPVEPVPAERSGQELLWLGEFGDPRQIHDLVNAWAEAAAAYPGALLLLPQAGNLPAPARSLGELIGFRRLQDSIRFLDTEDELKPLLRTVRAAVLTAAPDRFPRQLALLQSCGIPLVTYGSGGECRSVPELAEALRNALAAPAGQLPVTPADPAGNREWRQLFEQLPALTVPAVSEDARLLGDDLFRTLDAYAVAHEPYYLAPPAEGDNVIAFHRMLDRAMDKFFPVGTPRRRRLFRTGKRLLGRFKK</sequence>
<evidence type="ECO:0000313" key="5">
    <source>
        <dbReference type="EMBL" id="PVY38833.1"/>
    </source>
</evidence>
<keyword evidence="2 5" id="KW-0808">Transferase</keyword>
<dbReference type="CDD" id="cd00761">
    <property type="entry name" value="Glyco_tranf_GTA_type"/>
    <property type="match status" value="1"/>
</dbReference>
<evidence type="ECO:0000313" key="6">
    <source>
        <dbReference type="Proteomes" id="UP000245959"/>
    </source>
</evidence>
<dbReference type="OrthoDB" id="396512at2"/>
<evidence type="ECO:0000256" key="2">
    <source>
        <dbReference type="ARBA" id="ARBA00022679"/>
    </source>
</evidence>
<dbReference type="Gene3D" id="3.40.50.2000">
    <property type="entry name" value="Glycogen Phosphorylase B"/>
    <property type="match status" value="2"/>
</dbReference>
<evidence type="ECO:0000313" key="7">
    <source>
        <dbReference type="Proteomes" id="UP000576225"/>
    </source>
</evidence>
<evidence type="ECO:0000259" key="3">
    <source>
        <dbReference type="Pfam" id="PF00535"/>
    </source>
</evidence>
<protein>
    <submittedName>
        <fullName evidence="4 5">Glycosyltransferase</fullName>
    </submittedName>
</protein>